<gene>
    <name evidence="2" type="ORF">OESDEN_00997</name>
</gene>
<dbReference type="InterPro" id="IPR008144">
    <property type="entry name" value="Guanylate_kin-like_dom"/>
</dbReference>
<evidence type="ECO:0000313" key="2">
    <source>
        <dbReference type="EMBL" id="KHJ99023.1"/>
    </source>
</evidence>
<keyword evidence="3" id="KW-1185">Reference proteome</keyword>
<organism evidence="2 3">
    <name type="scientific">Oesophagostomum dentatum</name>
    <name type="common">Nodular worm</name>
    <dbReference type="NCBI Taxonomy" id="61180"/>
    <lineage>
        <taxon>Eukaryota</taxon>
        <taxon>Metazoa</taxon>
        <taxon>Ecdysozoa</taxon>
        <taxon>Nematoda</taxon>
        <taxon>Chromadorea</taxon>
        <taxon>Rhabditida</taxon>
        <taxon>Rhabditina</taxon>
        <taxon>Rhabditomorpha</taxon>
        <taxon>Strongyloidea</taxon>
        <taxon>Strongylidae</taxon>
        <taxon>Oesophagostomum</taxon>
    </lineage>
</organism>
<reference evidence="2 3" key="1">
    <citation type="submission" date="2014-03" db="EMBL/GenBank/DDBJ databases">
        <title>Draft genome of the hookworm Oesophagostomum dentatum.</title>
        <authorList>
            <person name="Mitreva M."/>
        </authorList>
    </citation>
    <scope>NUCLEOTIDE SEQUENCE [LARGE SCALE GENOMIC DNA]</scope>
    <source>
        <strain evidence="2 3">OD-Hann</strain>
    </source>
</reference>
<dbReference type="EMBL" id="KN549252">
    <property type="protein sequence ID" value="KHJ99023.1"/>
    <property type="molecule type" value="Genomic_DNA"/>
</dbReference>
<feature type="domain" description="Guanylate kinase-like" evidence="1">
    <location>
        <begin position="1"/>
        <end position="107"/>
    </location>
</feature>
<dbReference type="Proteomes" id="UP000053660">
    <property type="component" value="Unassembled WGS sequence"/>
</dbReference>
<dbReference type="Pfam" id="PF00625">
    <property type="entry name" value="Guanylate_kin"/>
    <property type="match status" value="1"/>
</dbReference>
<dbReference type="InterPro" id="IPR008145">
    <property type="entry name" value="GK/Ca_channel_bsu"/>
</dbReference>
<protein>
    <recommendedName>
        <fullName evidence="1">Guanylate kinase-like domain-containing protein</fullName>
    </recommendedName>
</protein>
<name>A0A0B1TNA3_OESDE</name>
<evidence type="ECO:0000259" key="1">
    <source>
        <dbReference type="PROSITE" id="PS50052"/>
    </source>
</evidence>
<evidence type="ECO:0000313" key="3">
    <source>
        <dbReference type="Proteomes" id="UP000053660"/>
    </source>
</evidence>
<accession>A0A0B1TNA3</accession>
<sequence>MYGTAAADIINVIRRSKTCVLTLKAESLVAVRTADIMPFILFVAPPSLQTLRRQKECAGQFSVKDDELKSILSQGKTIEQKFGHLFDSIIVNTDFDKSLSEIKAVLRRLETEPQWVPSEWVS</sequence>
<dbReference type="PROSITE" id="PS50052">
    <property type="entry name" value="GUANYLATE_KINASE_2"/>
    <property type="match status" value="1"/>
</dbReference>
<dbReference type="InterPro" id="IPR050716">
    <property type="entry name" value="MAGUK"/>
</dbReference>
<dbReference type="SUPFAM" id="SSF52540">
    <property type="entry name" value="P-loop containing nucleoside triphosphate hydrolases"/>
    <property type="match status" value="1"/>
</dbReference>
<dbReference type="OrthoDB" id="43580at2759"/>
<dbReference type="PANTHER" id="PTHR23122">
    <property type="entry name" value="MEMBRANE-ASSOCIATED GUANYLATE KINASE MAGUK"/>
    <property type="match status" value="1"/>
</dbReference>
<dbReference type="AlphaFoldDB" id="A0A0B1TNA3"/>
<dbReference type="InterPro" id="IPR027417">
    <property type="entry name" value="P-loop_NTPase"/>
</dbReference>
<proteinExistence type="predicted"/>
<dbReference type="Gene3D" id="3.40.50.300">
    <property type="entry name" value="P-loop containing nucleotide triphosphate hydrolases"/>
    <property type="match status" value="1"/>
</dbReference>